<sequence>MKRMLWSIVTALMMMVPTMAFAADGYTIANVNMRAGPDAEYPLILTLATGTPVSIQGCTTGWEWCDVVAVGNRGWVAGTYLQYTYNNQPVVVVDYGAQIGIPIVSFVIGTYWGRYYAGRPFYRDRARWYSRPIPIRPPSRPRPRPPIRPPGGGHNRPQPPGGGNRPQPPGGNRPQPPGGGNRPQPPGGGNRPQPPGGGNRPQPPGGGNRPQPPGGGNRPQPPGGGNRPQPPGGNRPAQNTRPAPRPNPQQGDKANNGNNGN</sequence>
<proteinExistence type="predicted"/>
<keyword evidence="4" id="KW-1185">Reference proteome</keyword>
<name>A0ABW8IT35_9GAMM</name>
<feature type="compositionally biased region" description="Pro residues" evidence="1">
    <location>
        <begin position="166"/>
        <end position="177"/>
    </location>
</feature>
<evidence type="ECO:0000256" key="1">
    <source>
        <dbReference type="SAM" id="MobiDB-lite"/>
    </source>
</evidence>
<feature type="chain" id="PRO_5046795480" evidence="2">
    <location>
        <begin position="23"/>
        <end position="261"/>
    </location>
</feature>
<protein>
    <submittedName>
        <fullName evidence="3">SH3 domain-containing protein</fullName>
    </submittedName>
</protein>
<dbReference type="EMBL" id="JADIKG010000011">
    <property type="protein sequence ID" value="MFK2873130.1"/>
    <property type="molecule type" value="Genomic_DNA"/>
</dbReference>
<feature type="region of interest" description="Disordered" evidence="1">
    <location>
        <begin position="131"/>
        <end position="261"/>
    </location>
</feature>
<evidence type="ECO:0000256" key="2">
    <source>
        <dbReference type="SAM" id="SignalP"/>
    </source>
</evidence>
<reference evidence="3 4" key="1">
    <citation type="submission" date="2020-10" db="EMBL/GenBank/DDBJ databases">
        <title>Phylogeny of dyella-like bacteria.</title>
        <authorList>
            <person name="Fu J."/>
        </authorList>
    </citation>
    <scope>NUCLEOTIDE SEQUENCE [LARGE SCALE GENOMIC DNA]</scope>
    <source>
        <strain evidence="3 4">DHOB07</strain>
    </source>
</reference>
<dbReference type="Pfam" id="PF06347">
    <property type="entry name" value="SH3_4"/>
    <property type="match status" value="1"/>
</dbReference>
<dbReference type="Proteomes" id="UP001620405">
    <property type="component" value="Unassembled WGS sequence"/>
</dbReference>
<organism evidence="3 4">
    <name type="scientific">Dyella lipolytica</name>
    <dbReference type="NCBI Taxonomy" id="1867835"/>
    <lineage>
        <taxon>Bacteria</taxon>
        <taxon>Pseudomonadati</taxon>
        <taxon>Pseudomonadota</taxon>
        <taxon>Gammaproteobacteria</taxon>
        <taxon>Lysobacterales</taxon>
        <taxon>Rhodanobacteraceae</taxon>
        <taxon>Dyella</taxon>
    </lineage>
</organism>
<feature type="compositionally biased region" description="Polar residues" evidence="1">
    <location>
        <begin position="248"/>
        <end position="261"/>
    </location>
</feature>
<dbReference type="RefSeq" id="WP_284398173.1">
    <property type="nucleotide sequence ID" value="NZ_BSNQ01000003.1"/>
</dbReference>
<comment type="caution">
    <text evidence="3">The sequence shown here is derived from an EMBL/GenBank/DDBJ whole genome shotgun (WGS) entry which is preliminary data.</text>
</comment>
<evidence type="ECO:0000313" key="3">
    <source>
        <dbReference type="EMBL" id="MFK2873130.1"/>
    </source>
</evidence>
<feature type="signal peptide" evidence="2">
    <location>
        <begin position="1"/>
        <end position="22"/>
    </location>
</feature>
<dbReference type="InterPro" id="IPR010466">
    <property type="entry name" value="DUF1058"/>
</dbReference>
<dbReference type="PRINTS" id="PR01217">
    <property type="entry name" value="PRICHEXTENSN"/>
</dbReference>
<gene>
    <name evidence="3" type="ORF">ISP13_06250</name>
</gene>
<evidence type="ECO:0000313" key="4">
    <source>
        <dbReference type="Proteomes" id="UP001620405"/>
    </source>
</evidence>
<keyword evidence="2" id="KW-0732">Signal</keyword>
<dbReference type="Gene3D" id="2.30.30.40">
    <property type="entry name" value="SH3 Domains"/>
    <property type="match status" value="1"/>
</dbReference>
<accession>A0ABW8IT35</accession>